<sequence length="373" mass="41486">MATVTYQSSNSGSLLCVDHAENLIAAGGENGAVNLWDSATQQLLHQYVPDDSDDDCTSLRFTKDSSLLFAAFNKKICQFDKRTFLTPVETHHYNIEEINQLNINDKETLLASCDDSGETKIFSLQERKVIKTLRYKHSNICSTVVFRPNHQWEVMTAGLDCKLIHWYFAKPKVMNEINMQELLGENIDEAQILNPPLIHHINFSPNGFFLACALENGIVKVFDSNRKHLRDRFSLRGHNQGVSQVDFLSNRFMVSGGNDKQIIVWDLEKLGGSGEGANGAGVVQPQQLNGHMTNGQGSAHGNTAHEGVSVNGDDDDDDDVDDSHNNNTADCKVFTTLLSNKVNWLKPVAISNQYYILVADESTKLSRITIDGL</sequence>
<feature type="region of interest" description="Disordered" evidence="4">
    <location>
        <begin position="288"/>
        <end position="324"/>
    </location>
</feature>
<evidence type="ECO:0000313" key="6">
    <source>
        <dbReference type="RefSeq" id="XP_029648303.1"/>
    </source>
</evidence>
<dbReference type="Pfam" id="PF00400">
    <property type="entry name" value="WD40"/>
    <property type="match status" value="1"/>
</dbReference>
<dbReference type="Gene3D" id="2.130.10.10">
    <property type="entry name" value="YVTN repeat-like/Quinoprotein amine dehydrogenase"/>
    <property type="match status" value="2"/>
</dbReference>
<keyword evidence="2" id="KW-0677">Repeat</keyword>
<dbReference type="PROSITE" id="PS50082">
    <property type="entry name" value="WD_REPEATS_2"/>
    <property type="match status" value="1"/>
</dbReference>
<dbReference type="SUPFAM" id="SSF50978">
    <property type="entry name" value="WD40 repeat-like"/>
    <property type="match status" value="1"/>
</dbReference>
<dbReference type="InterPro" id="IPR042453">
    <property type="entry name" value="WDR53"/>
</dbReference>
<gene>
    <name evidence="6 7 8" type="primary">LOC115222275</name>
</gene>
<evidence type="ECO:0000313" key="5">
    <source>
        <dbReference type="Proteomes" id="UP000515154"/>
    </source>
</evidence>
<keyword evidence="5" id="KW-1185">Reference proteome</keyword>
<proteinExistence type="predicted"/>
<dbReference type="InterPro" id="IPR015943">
    <property type="entry name" value="WD40/YVTN_repeat-like_dom_sf"/>
</dbReference>
<dbReference type="KEGG" id="osn:115222275"/>
<dbReference type="InterPro" id="IPR001680">
    <property type="entry name" value="WD40_rpt"/>
</dbReference>
<dbReference type="InterPro" id="IPR036322">
    <property type="entry name" value="WD40_repeat_dom_sf"/>
</dbReference>
<dbReference type="AlphaFoldDB" id="A0A6P7TBD1"/>
<dbReference type="Proteomes" id="UP000515154">
    <property type="component" value="Linkage group LG19"/>
</dbReference>
<evidence type="ECO:0000256" key="2">
    <source>
        <dbReference type="ARBA" id="ARBA00022737"/>
    </source>
</evidence>
<organism evidence="5 7">
    <name type="scientific">Octopus sinensis</name>
    <name type="common">East Asian common octopus</name>
    <dbReference type="NCBI Taxonomy" id="2607531"/>
    <lineage>
        <taxon>Eukaryota</taxon>
        <taxon>Metazoa</taxon>
        <taxon>Spiralia</taxon>
        <taxon>Lophotrochozoa</taxon>
        <taxon>Mollusca</taxon>
        <taxon>Cephalopoda</taxon>
        <taxon>Coleoidea</taxon>
        <taxon>Octopodiformes</taxon>
        <taxon>Octopoda</taxon>
        <taxon>Incirrata</taxon>
        <taxon>Octopodidae</taxon>
        <taxon>Octopus</taxon>
    </lineage>
</organism>
<dbReference type="PROSITE" id="PS50294">
    <property type="entry name" value="WD_REPEATS_REGION"/>
    <property type="match status" value="1"/>
</dbReference>
<dbReference type="PROSITE" id="PS00678">
    <property type="entry name" value="WD_REPEATS_1"/>
    <property type="match status" value="1"/>
</dbReference>
<evidence type="ECO:0000256" key="1">
    <source>
        <dbReference type="ARBA" id="ARBA00022574"/>
    </source>
</evidence>
<feature type="compositionally biased region" description="Polar residues" evidence="4">
    <location>
        <begin position="288"/>
        <end position="301"/>
    </location>
</feature>
<dbReference type="RefSeq" id="XP_029648304.1">
    <property type="nucleotide sequence ID" value="XM_029792444.2"/>
</dbReference>
<evidence type="ECO:0000256" key="4">
    <source>
        <dbReference type="SAM" id="MobiDB-lite"/>
    </source>
</evidence>
<keyword evidence="1 3" id="KW-0853">WD repeat</keyword>
<dbReference type="PANTHER" id="PTHR44666">
    <property type="entry name" value="WD REPEAT-CONTAINING PROTEIN 53"/>
    <property type="match status" value="1"/>
</dbReference>
<evidence type="ECO:0000313" key="8">
    <source>
        <dbReference type="RefSeq" id="XP_036367198.1"/>
    </source>
</evidence>
<feature type="repeat" description="WD" evidence="3">
    <location>
        <begin position="235"/>
        <end position="268"/>
    </location>
</feature>
<evidence type="ECO:0000256" key="3">
    <source>
        <dbReference type="PROSITE-ProRule" id="PRU00221"/>
    </source>
</evidence>
<feature type="compositionally biased region" description="Acidic residues" evidence="4">
    <location>
        <begin position="312"/>
        <end position="321"/>
    </location>
</feature>
<dbReference type="InterPro" id="IPR019775">
    <property type="entry name" value="WD40_repeat_CS"/>
</dbReference>
<evidence type="ECO:0000313" key="7">
    <source>
        <dbReference type="RefSeq" id="XP_029648304.1"/>
    </source>
</evidence>
<accession>A0A6P7TBD1</accession>
<reference evidence="6 7" key="1">
    <citation type="submission" date="2025-08" db="UniProtKB">
        <authorList>
            <consortium name="RefSeq"/>
        </authorList>
    </citation>
    <scope>IDENTIFICATION</scope>
</reference>
<dbReference type="RefSeq" id="XP_029648303.1">
    <property type="nucleotide sequence ID" value="XM_029792443.2"/>
</dbReference>
<name>A0A6P7TBD1_9MOLL</name>
<protein>
    <submittedName>
        <fullName evidence="6 7">WD repeat-containing protein 53</fullName>
    </submittedName>
</protein>
<dbReference type="SMART" id="SM00320">
    <property type="entry name" value="WD40"/>
    <property type="match status" value="6"/>
</dbReference>
<dbReference type="RefSeq" id="XP_036367198.1">
    <property type="nucleotide sequence ID" value="XM_036511305.1"/>
</dbReference>
<dbReference type="PANTHER" id="PTHR44666:SF1">
    <property type="entry name" value="WD REPEAT-CONTAINING PROTEIN 53"/>
    <property type="match status" value="1"/>
</dbReference>